<proteinExistence type="predicted"/>
<dbReference type="SMART" id="SM00530">
    <property type="entry name" value="HTH_XRE"/>
    <property type="match status" value="1"/>
</dbReference>
<dbReference type="CDD" id="cd00093">
    <property type="entry name" value="HTH_XRE"/>
    <property type="match status" value="1"/>
</dbReference>
<dbReference type="Gene3D" id="1.10.260.40">
    <property type="entry name" value="lambda repressor-like DNA-binding domains"/>
    <property type="match status" value="1"/>
</dbReference>
<accession>A0A1S1QDC5</accession>
<dbReference type="InterPro" id="IPR037664">
    <property type="entry name" value="BldD_C"/>
</dbReference>
<protein>
    <recommendedName>
        <fullName evidence="1">HTH cro/C1-type domain-containing protein</fullName>
    </recommendedName>
</protein>
<feature type="domain" description="HTH cro/C1-type" evidence="1">
    <location>
        <begin position="18"/>
        <end position="74"/>
    </location>
</feature>
<dbReference type="EMBL" id="MBLM01000143">
    <property type="protein sequence ID" value="OHV31616.1"/>
    <property type="molecule type" value="Genomic_DNA"/>
</dbReference>
<comment type="caution">
    <text evidence="2">The sequence shown here is derived from an EMBL/GenBank/DDBJ whole genome shotgun (WGS) entry which is preliminary data.</text>
</comment>
<dbReference type="Proteomes" id="UP000179627">
    <property type="component" value="Unassembled WGS sequence"/>
</dbReference>
<dbReference type="InterPro" id="IPR038099">
    <property type="entry name" value="BldD-like_C_sf"/>
</dbReference>
<dbReference type="AlphaFoldDB" id="A0A1S1QDC5"/>
<gene>
    <name evidence="2" type="ORF">CC117_25720</name>
</gene>
<dbReference type="Pfam" id="PF01381">
    <property type="entry name" value="HTH_3"/>
    <property type="match status" value="1"/>
</dbReference>
<dbReference type="InterPro" id="IPR010982">
    <property type="entry name" value="Lambda_DNA-bd_dom_sf"/>
</dbReference>
<reference evidence="3" key="1">
    <citation type="submission" date="2016-07" db="EMBL/GenBank/DDBJ databases">
        <title>Sequence Frankia sp. strain CcI1.17.</title>
        <authorList>
            <person name="Ghodhbane-Gtari F."/>
            <person name="Swanson E."/>
            <person name="Gueddou A."/>
            <person name="Morris K."/>
            <person name="Hezbri K."/>
            <person name="Ktari A."/>
            <person name="Nouioui I."/>
            <person name="Abebe-Akele F."/>
            <person name="Simpson S."/>
            <person name="Thomas K."/>
            <person name="Gtari M."/>
            <person name="Tisa L.S."/>
            <person name="Hurst S."/>
        </authorList>
    </citation>
    <scope>NUCLEOTIDE SEQUENCE [LARGE SCALE GENOMIC DNA]</scope>
    <source>
        <strain evidence="3">Cc1.17</strain>
    </source>
</reference>
<dbReference type="InterPro" id="IPR001387">
    <property type="entry name" value="Cro/C1-type_HTH"/>
</dbReference>
<name>A0A1S1QDC5_9ACTN</name>
<evidence type="ECO:0000313" key="2">
    <source>
        <dbReference type="EMBL" id="OHV31616.1"/>
    </source>
</evidence>
<dbReference type="PROSITE" id="PS50943">
    <property type="entry name" value="HTH_CROC1"/>
    <property type="match status" value="1"/>
</dbReference>
<keyword evidence="3" id="KW-1185">Reference proteome</keyword>
<dbReference type="Gene3D" id="1.10.10.1930">
    <property type="match status" value="1"/>
</dbReference>
<dbReference type="GO" id="GO:0045892">
    <property type="term" value="P:negative regulation of DNA-templated transcription"/>
    <property type="evidence" value="ECO:0007669"/>
    <property type="project" value="InterPro"/>
</dbReference>
<organism evidence="2 3">
    <name type="scientific">Parafrankia colletiae</name>
    <dbReference type="NCBI Taxonomy" id="573497"/>
    <lineage>
        <taxon>Bacteria</taxon>
        <taxon>Bacillati</taxon>
        <taxon>Actinomycetota</taxon>
        <taxon>Actinomycetes</taxon>
        <taxon>Frankiales</taxon>
        <taxon>Frankiaceae</taxon>
        <taxon>Parafrankia</taxon>
    </lineage>
</organism>
<dbReference type="OrthoDB" id="5183072at2"/>
<dbReference type="GO" id="GO:0003677">
    <property type="term" value="F:DNA binding"/>
    <property type="evidence" value="ECO:0007669"/>
    <property type="project" value="InterPro"/>
</dbReference>
<sequence length="171" mass="18941">MTTTTKTRAYAREVGARLRAIRIQQGLSLQKLEATSHGRWKTAAVGSYERGDRMISVENLGELAAFYDVPLHAFLPDGRPDPLPPRTARVVLNLPALARVQAEDAGPLRRWVAGIQGERGDYAGRVLSIRHDDLRALATLCNTDRNQLLDMLRQWKALDPTSDVADPSDTV</sequence>
<dbReference type="SUPFAM" id="SSF47413">
    <property type="entry name" value="lambda repressor-like DNA-binding domains"/>
    <property type="match status" value="1"/>
</dbReference>
<evidence type="ECO:0000313" key="3">
    <source>
        <dbReference type="Proteomes" id="UP000179627"/>
    </source>
</evidence>
<dbReference type="CDD" id="cd16837">
    <property type="entry name" value="BldD_C_like"/>
    <property type="match status" value="1"/>
</dbReference>
<dbReference type="Pfam" id="PF21179">
    <property type="entry name" value="BldD-like_C"/>
    <property type="match status" value="1"/>
</dbReference>
<evidence type="ECO:0000259" key="1">
    <source>
        <dbReference type="PROSITE" id="PS50943"/>
    </source>
</evidence>
<dbReference type="RefSeq" id="WP_071088287.1">
    <property type="nucleotide sequence ID" value="NZ_MBLM01000143.1"/>
</dbReference>